<protein>
    <submittedName>
        <fullName evidence="1">Uncharacterized protein</fullName>
    </submittedName>
</protein>
<evidence type="ECO:0000313" key="1">
    <source>
        <dbReference type="EMBL" id="GBP41186.1"/>
    </source>
</evidence>
<evidence type="ECO:0000313" key="2">
    <source>
        <dbReference type="Proteomes" id="UP000299102"/>
    </source>
</evidence>
<organism evidence="1 2">
    <name type="scientific">Eumeta variegata</name>
    <name type="common">Bagworm moth</name>
    <name type="synonym">Eumeta japonica</name>
    <dbReference type="NCBI Taxonomy" id="151549"/>
    <lineage>
        <taxon>Eukaryota</taxon>
        <taxon>Metazoa</taxon>
        <taxon>Ecdysozoa</taxon>
        <taxon>Arthropoda</taxon>
        <taxon>Hexapoda</taxon>
        <taxon>Insecta</taxon>
        <taxon>Pterygota</taxon>
        <taxon>Neoptera</taxon>
        <taxon>Endopterygota</taxon>
        <taxon>Lepidoptera</taxon>
        <taxon>Glossata</taxon>
        <taxon>Ditrysia</taxon>
        <taxon>Tineoidea</taxon>
        <taxon>Psychidae</taxon>
        <taxon>Oiketicinae</taxon>
        <taxon>Eumeta</taxon>
    </lineage>
</organism>
<accession>A0A4C1VPX9</accession>
<comment type="caution">
    <text evidence="1">The sequence shown here is derived from an EMBL/GenBank/DDBJ whole genome shotgun (WGS) entry which is preliminary data.</text>
</comment>
<dbReference type="AlphaFoldDB" id="A0A4C1VPX9"/>
<dbReference type="Proteomes" id="UP000299102">
    <property type="component" value="Unassembled WGS sequence"/>
</dbReference>
<keyword evidence="2" id="KW-1185">Reference proteome</keyword>
<name>A0A4C1VPX9_EUMVA</name>
<proteinExistence type="predicted"/>
<gene>
    <name evidence="1" type="ORF">EVAR_31311_1</name>
</gene>
<sequence length="324" mass="36498">MLRVVDNDHCQNAMTTSGTELNVLKETRNTLERRDRSCYSDIYDLPHVTFIGFHPWPLFSICMSPAHLNVTIQDNVKERAGSRQVVVENVALHRDVRWFIDVDRAVSVVSDRWLTAFKLELVRRRVSLEAYFTGVRDIFSRESELLVEPSLSGRWKNAKACQAQANEKGKGKKKEMVVLIDERFPEGIEIGDGSRARGGCGRARRPNCSPDTVAGPGRVNINALRINSLIKVTHSHSALWRRPCEKPAGVDPVAKLFVPLARPSLKSPDRNELPGRIPLVNVLPPPDSRRIANFQCIIYVTSPGNKSRFPRFSRVRLTSDPGKD</sequence>
<reference evidence="1 2" key="1">
    <citation type="journal article" date="2019" name="Commun. Biol.">
        <title>The bagworm genome reveals a unique fibroin gene that provides high tensile strength.</title>
        <authorList>
            <person name="Kono N."/>
            <person name="Nakamura H."/>
            <person name="Ohtoshi R."/>
            <person name="Tomita M."/>
            <person name="Numata K."/>
            <person name="Arakawa K."/>
        </authorList>
    </citation>
    <scope>NUCLEOTIDE SEQUENCE [LARGE SCALE GENOMIC DNA]</scope>
</reference>
<dbReference type="EMBL" id="BGZK01000394">
    <property type="protein sequence ID" value="GBP41186.1"/>
    <property type="molecule type" value="Genomic_DNA"/>
</dbReference>